<dbReference type="SUPFAM" id="SSF48317">
    <property type="entry name" value="Acid phosphatase/Vanadium-dependent haloperoxidase"/>
    <property type="match status" value="1"/>
</dbReference>
<evidence type="ECO:0000256" key="6">
    <source>
        <dbReference type="ARBA" id="ARBA00023136"/>
    </source>
</evidence>
<evidence type="ECO:0000256" key="4">
    <source>
        <dbReference type="ARBA" id="ARBA00022692"/>
    </source>
</evidence>
<dbReference type="Pfam" id="PF01569">
    <property type="entry name" value="PAP2"/>
    <property type="match status" value="1"/>
</dbReference>
<keyword evidence="5 7" id="KW-1133">Transmembrane helix</keyword>
<feature type="transmembrane region" description="Helical" evidence="7">
    <location>
        <begin position="457"/>
        <end position="475"/>
    </location>
</feature>
<dbReference type="AlphaFoldDB" id="A0A8J3MBP1"/>
<accession>A0A8J3MBP1</accession>
<organism evidence="9 10">
    <name type="scientific">Pseudodonghicola xiamenensis</name>
    <dbReference type="NCBI Taxonomy" id="337702"/>
    <lineage>
        <taxon>Bacteria</taxon>
        <taxon>Pseudomonadati</taxon>
        <taxon>Pseudomonadota</taxon>
        <taxon>Alphaproteobacteria</taxon>
        <taxon>Rhodobacterales</taxon>
        <taxon>Paracoccaceae</taxon>
        <taxon>Pseudodonghicola</taxon>
    </lineage>
</organism>
<feature type="transmembrane region" description="Helical" evidence="7">
    <location>
        <begin position="243"/>
        <end position="262"/>
    </location>
</feature>
<evidence type="ECO:0000256" key="7">
    <source>
        <dbReference type="SAM" id="Phobius"/>
    </source>
</evidence>
<feature type="transmembrane region" description="Helical" evidence="7">
    <location>
        <begin position="57"/>
        <end position="74"/>
    </location>
</feature>
<evidence type="ECO:0000256" key="2">
    <source>
        <dbReference type="ARBA" id="ARBA00010792"/>
    </source>
</evidence>
<evidence type="ECO:0000259" key="8">
    <source>
        <dbReference type="SMART" id="SM00014"/>
    </source>
</evidence>
<comment type="similarity">
    <text evidence="2">Belongs to the DedA family.</text>
</comment>
<feature type="transmembrane region" description="Helical" evidence="7">
    <location>
        <begin position="138"/>
        <end position="158"/>
    </location>
</feature>
<feature type="transmembrane region" description="Helical" evidence="7">
    <location>
        <begin position="303"/>
        <end position="323"/>
    </location>
</feature>
<reference evidence="9" key="2">
    <citation type="submission" date="2020-09" db="EMBL/GenBank/DDBJ databases">
        <authorList>
            <person name="Sun Q."/>
            <person name="Zhou Y."/>
        </authorList>
    </citation>
    <scope>NUCLEOTIDE SEQUENCE</scope>
    <source>
        <strain evidence="9">CGMCC 1.7081</strain>
    </source>
</reference>
<feature type="transmembrane region" description="Helical" evidence="7">
    <location>
        <begin position="370"/>
        <end position="387"/>
    </location>
</feature>
<feature type="transmembrane region" description="Helical" evidence="7">
    <location>
        <begin position="170"/>
        <end position="191"/>
    </location>
</feature>
<feature type="transmembrane region" description="Helical" evidence="7">
    <location>
        <begin position="427"/>
        <end position="445"/>
    </location>
</feature>
<evidence type="ECO:0000256" key="1">
    <source>
        <dbReference type="ARBA" id="ARBA00004651"/>
    </source>
</evidence>
<dbReference type="Proteomes" id="UP000611500">
    <property type="component" value="Unassembled WGS sequence"/>
</dbReference>
<dbReference type="RefSeq" id="WP_084436981.1">
    <property type="nucleotide sequence ID" value="NZ_BNAP01000003.1"/>
</dbReference>
<feature type="transmembrane region" description="Helical" evidence="7">
    <location>
        <begin position="20"/>
        <end position="45"/>
    </location>
</feature>
<dbReference type="Pfam" id="PF09335">
    <property type="entry name" value="VTT_dom"/>
    <property type="match status" value="1"/>
</dbReference>
<keyword evidence="10" id="KW-1185">Reference proteome</keyword>
<dbReference type="SMART" id="SM00014">
    <property type="entry name" value="acidPPc"/>
    <property type="match status" value="1"/>
</dbReference>
<keyword evidence="6 7" id="KW-0472">Membrane</keyword>
<comment type="subcellular location">
    <subcellularLocation>
        <location evidence="1">Cell membrane</location>
        <topology evidence="1">Multi-pass membrane protein</topology>
    </subcellularLocation>
</comment>
<evidence type="ECO:0000256" key="5">
    <source>
        <dbReference type="ARBA" id="ARBA00022989"/>
    </source>
</evidence>
<evidence type="ECO:0000313" key="10">
    <source>
        <dbReference type="Proteomes" id="UP000611500"/>
    </source>
</evidence>
<evidence type="ECO:0000256" key="3">
    <source>
        <dbReference type="ARBA" id="ARBA00022475"/>
    </source>
</evidence>
<dbReference type="Gene3D" id="1.20.144.10">
    <property type="entry name" value="Phosphatidic acid phosphatase type 2/haloperoxidase"/>
    <property type="match status" value="2"/>
</dbReference>
<sequence length="658" mass="69843">MHDLLSHLLPTLDSFGIWSYWIIGLFSFLEGWWVSGAIAPGTLVVDAGGALVRLGHLDFFDLVWFVAIGAILGGEASWHSGKWLGGRIRMPQNKRFLRAQDLVRRRGPFAVVLGRFLGPIAGLAALAAALSGMSRRQFVIWNIVSSFLYALTHVMIGYAAGEFLARLSPYLPRLALPLGLLAAVIAITWIITRQIQRGMPALRAGFSALRNRAETWPPAARAAARHPRAARFLARRFDPGQGGGLLTSAVVVLVAYLTGLLIDGALDLKLVPDTVALDQRTANLAHAYWSPGWLRAAGWFTQAGHAPVATLAALGCILGFAAFGRRAAALGLAVAVVGNAITVTALKLLVGRARPELSYFLETSNSFPSGHAAISVAFYGTLALMLWRERIIGPTTALIAGVGMATSLGLTRIYLVEHYLSDVLNGWVVGGIWLVIGLGLAEGMRQKAAPPPRIRRLAGLCAALICFCGAGWLALYHTKSPAERVAIAATIVPDLSDDTAIAALPTEVVSLDGSRRAPVGLLVAGATASDLGTILTAAGWSEVPPPSLLSVLTAIRSDLEGLHPGPSATAPLAFYRASPAEVTLRDNRLDSLLRVWTIGTTPTGRPLLALAFGPEGNTPTWQEDHVIEAVCTVLRSADQGQDIQLWALPPGLTPAATN</sequence>
<dbReference type="InterPro" id="IPR036938">
    <property type="entry name" value="PAP2/HPO_sf"/>
</dbReference>
<dbReference type="InterPro" id="IPR032816">
    <property type="entry name" value="VTT_dom"/>
</dbReference>
<proteinExistence type="inferred from homology"/>
<dbReference type="InterPro" id="IPR000326">
    <property type="entry name" value="PAP2/HPO"/>
</dbReference>
<evidence type="ECO:0000313" key="9">
    <source>
        <dbReference type="EMBL" id="GHG84706.1"/>
    </source>
</evidence>
<feature type="transmembrane region" description="Helical" evidence="7">
    <location>
        <begin position="109"/>
        <end position="131"/>
    </location>
</feature>
<dbReference type="InterPro" id="IPR032818">
    <property type="entry name" value="DedA-like"/>
</dbReference>
<reference evidence="9" key="1">
    <citation type="journal article" date="2014" name="Int. J. Syst. Evol. Microbiol.">
        <title>Complete genome sequence of Corynebacterium casei LMG S-19264T (=DSM 44701T), isolated from a smear-ripened cheese.</title>
        <authorList>
            <consortium name="US DOE Joint Genome Institute (JGI-PGF)"/>
            <person name="Walter F."/>
            <person name="Albersmeier A."/>
            <person name="Kalinowski J."/>
            <person name="Ruckert C."/>
        </authorList>
    </citation>
    <scope>NUCLEOTIDE SEQUENCE</scope>
    <source>
        <strain evidence="9">CGMCC 1.7081</strain>
    </source>
</reference>
<keyword evidence="3" id="KW-1003">Cell membrane</keyword>
<feature type="transmembrane region" description="Helical" evidence="7">
    <location>
        <begin position="330"/>
        <end position="350"/>
    </location>
</feature>
<dbReference type="EMBL" id="BNAP01000003">
    <property type="protein sequence ID" value="GHG84706.1"/>
    <property type="molecule type" value="Genomic_DNA"/>
</dbReference>
<keyword evidence="4 7" id="KW-0812">Transmembrane</keyword>
<comment type="caution">
    <text evidence="9">The sequence shown here is derived from an EMBL/GenBank/DDBJ whole genome shotgun (WGS) entry which is preliminary data.</text>
</comment>
<dbReference type="GO" id="GO:0005886">
    <property type="term" value="C:plasma membrane"/>
    <property type="evidence" value="ECO:0007669"/>
    <property type="project" value="UniProtKB-SubCell"/>
</dbReference>
<dbReference type="PANTHER" id="PTHR30353:SF15">
    <property type="entry name" value="INNER MEMBRANE PROTEIN YABI"/>
    <property type="match status" value="1"/>
</dbReference>
<feature type="domain" description="Phosphatidic acid phosphatase type 2/haloperoxidase" evidence="8">
    <location>
        <begin position="329"/>
        <end position="438"/>
    </location>
</feature>
<name>A0A8J3MBP1_9RHOB</name>
<feature type="transmembrane region" description="Helical" evidence="7">
    <location>
        <begin position="396"/>
        <end position="415"/>
    </location>
</feature>
<dbReference type="PANTHER" id="PTHR30353">
    <property type="entry name" value="INNER MEMBRANE PROTEIN DEDA-RELATED"/>
    <property type="match status" value="1"/>
</dbReference>
<protein>
    <recommendedName>
        <fullName evidence="8">Phosphatidic acid phosphatase type 2/haloperoxidase domain-containing protein</fullName>
    </recommendedName>
</protein>
<gene>
    <name evidence="9" type="ORF">GCM10010961_11160</name>
</gene>